<name>A0A0F9XFQ2_9ZZZZ</name>
<proteinExistence type="predicted"/>
<dbReference type="EMBL" id="LAZR01000055">
    <property type="protein sequence ID" value="KKN97796.1"/>
    <property type="molecule type" value="Genomic_DNA"/>
</dbReference>
<gene>
    <name evidence="2" type="ORF">LCGC14_0153090</name>
</gene>
<evidence type="ECO:0000256" key="1">
    <source>
        <dbReference type="SAM" id="Phobius"/>
    </source>
</evidence>
<sequence>MVTSYFKRRVLARFLRDQDGSASIEAVIIMPMVFWVYLAMFTFFQTYQEYYTNQKAAYTIGDMISRETLPMDTAYMDGVRDLLDYMTRSSGPATVRITSAKYDQANKRFLLHWSRARGNLTDATQADVTSWTNRIPELEDGEYITITETWTSFSPPFNIGLPVQEVKNFVFTRPRYAPWVLYSDGA</sequence>
<keyword evidence="1" id="KW-0472">Membrane</keyword>
<dbReference type="AlphaFoldDB" id="A0A0F9XFQ2"/>
<evidence type="ECO:0000313" key="2">
    <source>
        <dbReference type="EMBL" id="KKN97796.1"/>
    </source>
</evidence>
<protein>
    <submittedName>
        <fullName evidence="2">Uncharacterized protein</fullName>
    </submittedName>
</protein>
<keyword evidence="1" id="KW-0812">Transmembrane</keyword>
<accession>A0A0F9XFQ2</accession>
<keyword evidence="1" id="KW-1133">Transmembrane helix</keyword>
<comment type="caution">
    <text evidence="2">The sequence shown here is derived from an EMBL/GenBank/DDBJ whole genome shotgun (WGS) entry which is preliminary data.</text>
</comment>
<organism evidence="2">
    <name type="scientific">marine sediment metagenome</name>
    <dbReference type="NCBI Taxonomy" id="412755"/>
    <lineage>
        <taxon>unclassified sequences</taxon>
        <taxon>metagenomes</taxon>
        <taxon>ecological metagenomes</taxon>
    </lineage>
</organism>
<reference evidence="2" key="1">
    <citation type="journal article" date="2015" name="Nature">
        <title>Complex archaea that bridge the gap between prokaryotes and eukaryotes.</title>
        <authorList>
            <person name="Spang A."/>
            <person name="Saw J.H."/>
            <person name="Jorgensen S.L."/>
            <person name="Zaremba-Niedzwiedzka K."/>
            <person name="Martijn J."/>
            <person name="Lind A.E."/>
            <person name="van Eijk R."/>
            <person name="Schleper C."/>
            <person name="Guy L."/>
            <person name="Ettema T.J."/>
        </authorList>
    </citation>
    <scope>NUCLEOTIDE SEQUENCE</scope>
</reference>
<feature type="transmembrane region" description="Helical" evidence="1">
    <location>
        <begin position="21"/>
        <end position="44"/>
    </location>
</feature>